<dbReference type="Gene3D" id="2.60.120.330">
    <property type="entry name" value="B-lactam Antibiotic, Isopenicillin N Synthase, Chain"/>
    <property type="match status" value="1"/>
</dbReference>
<gene>
    <name evidence="2" type="ORF">PGLA2088_LOCUS51602</name>
</gene>
<feature type="compositionally biased region" description="Low complexity" evidence="1">
    <location>
        <begin position="300"/>
        <end position="315"/>
    </location>
</feature>
<evidence type="ECO:0000313" key="3">
    <source>
        <dbReference type="Proteomes" id="UP000626109"/>
    </source>
</evidence>
<accession>A0A813LZG0</accession>
<dbReference type="EMBL" id="CAJNNW010037679">
    <property type="protein sequence ID" value="CAE8743841.1"/>
    <property type="molecule type" value="Genomic_DNA"/>
</dbReference>
<dbReference type="PANTHER" id="PTHR46007">
    <property type="entry name" value="MEDIATOR OF RNA POLYMERASE II TRANSCRIPTION SUBUNIT 12"/>
    <property type="match status" value="1"/>
</dbReference>
<reference evidence="2" key="1">
    <citation type="submission" date="2021-02" db="EMBL/GenBank/DDBJ databases">
        <authorList>
            <person name="Dougan E. K."/>
            <person name="Rhodes N."/>
            <person name="Thang M."/>
            <person name="Chan C."/>
        </authorList>
    </citation>
    <scope>NUCLEOTIDE SEQUENCE</scope>
</reference>
<feature type="compositionally biased region" description="Low complexity" evidence="1">
    <location>
        <begin position="188"/>
        <end position="202"/>
    </location>
</feature>
<feature type="region of interest" description="Disordered" evidence="1">
    <location>
        <begin position="291"/>
        <end position="317"/>
    </location>
</feature>
<evidence type="ECO:0000256" key="1">
    <source>
        <dbReference type="SAM" id="MobiDB-lite"/>
    </source>
</evidence>
<organism evidence="2 3">
    <name type="scientific">Polarella glacialis</name>
    <name type="common">Dinoflagellate</name>
    <dbReference type="NCBI Taxonomy" id="89957"/>
    <lineage>
        <taxon>Eukaryota</taxon>
        <taxon>Sar</taxon>
        <taxon>Alveolata</taxon>
        <taxon>Dinophyceae</taxon>
        <taxon>Suessiales</taxon>
        <taxon>Suessiaceae</taxon>
        <taxon>Polarella</taxon>
    </lineage>
</organism>
<feature type="region of interest" description="Disordered" evidence="1">
    <location>
        <begin position="188"/>
        <end position="210"/>
    </location>
</feature>
<proteinExistence type="predicted"/>
<name>A0A813LZG0_POLGL</name>
<dbReference type="InterPro" id="IPR051647">
    <property type="entry name" value="Mediator_comp_sub12"/>
</dbReference>
<dbReference type="Proteomes" id="UP000626109">
    <property type="component" value="Unassembled WGS sequence"/>
</dbReference>
<comment type="caution">
    <text evidence="2">The sequence shown here is derived from an EMBL/GenBank/DDBJ whole genome shotgun (WGS) entry which is preliminary data.</text>
</comment>
<dbReference type="InterPro" id="IPR027443">
    <property type="entry name" value="IPNS-like_sf"/>
</dbReference>
<dbReference type="PANTHER" id="PTHR46007:SF8">
    <property type="entry name" value="C2H2-TYPE DOMAIN-CONTAINING PROTEIN"/>
    <property type="match status" value="1"/>
</dbReference>
<dbReference type="GO" id="GO:0045944">
    <property type="term" value="P:positive regulation of transcription by RNA polymerase II"/>
    <property type="evidence" value="ECO:0007669"/>
    <property type="project" value="TreeGrafter"/>
</dbReference>
<evidence type="ECO:0000313" key="2">
    <source>
        <dbReference type="EMBL" id="CAE8743841.1"/>
    </source>
</evidence>
<sequence>MRLRKLKLFVAQPVGGGLSQHAAHALRTSLRQSGVALVALPTRSLRELRKVLAAIHPLRAAAARTQGAGADDGTSFGLQCLMSPLILPQQQQQEQQLVGSVVGENLNSPSPPWAFQLQCFGPLASNSALAGLPRALLGIIAEPEEDGAPGKLPECSPALHTGLQSLALEMHKLARALLLRGVCRPPAQQQQQHQLQQQQRQQGNRNSKPAVKLGGAWAHELLINFYSGAWSAAGPRLYSHTDLAALTLLLVPAHGGGKLVVREDCSVDFQAAAFSARRRSRFLCKQRGPHARSLASPLSNNNNNKNNNNNNNNNKSAPLARGLAAVLVGKRLSEVSEAAAATLPPTEHRVVAGPSRGPPPGSRQGHRLPRLSIAFFYCRHMLEETCPEGPVIVTNSHDPTHDAMK</sequence>
<dbReference type="GO" id="GO:0016592">
    <property type="term" value="C:mediator complex"/>
    <property type="evidence" value="ECO:0007669"/>
    <property type="project" value="TreeGrafter"/>
</dbReference>
<dbReference type="AlphaFoldDB" id="A0A813LZG0"/>
<protein>
    <submittedName>
        <fullName evidence="2">Uncharacterized protein</fullName>
    </submittedName>
</protein>
<dbReference type="GO" id="GO:0003713">
    <property type="term" value="F:transcription coactivator activity"/>
    <property type="evidence" value="ECO:0007669"/>
    <property type="project" value="TreeGrafter"/>
</dbReference>